<comment type="caution">
    <text evidence="7">The sequence shown here is derived from an EMBL/GenBank/DDBJ whole genome shotgun (WGS) entry which is preliminary data.</text>
</comment>
<keyword evidence="2" id="KW-0378">Hydrolase</keyword>
<dbReference type="GO" id="GO:0004386">
    <property type="term" value="F:helicase activity"/>
    <property type="evidence" value="ECO:0007669"/>
    <property type="project" value="UniProtKB-KW"/>
</dbReference>
<evidence type="ECO:0000256" key="4">
    <source>
        <dbReference type="ARBA" id="ARBA00022840"/>
    </source>
</evidence>
<dbReference type="SMART" id="SM00487">
    <property type="entry name" value="DEXDc"/>
    <property type="match status" value="1"/>
</dbReference>
<proteinExistence type="predicted"/>
<dbReference type="GO" id="GO:0016787">
    <property type="term" value="F:hydrolase activity"/>
    <property type="evidence" value="ECO:0007669"/>
    <property type="project" value="UniProtKB-KW"/>
</dbReference>
<dbReference type="SUPFAM" id="SSF52540">
    <property type="entry name" value="P-loop containing nucleoside triphosphate hydrolases"/>
    <property type="match status" value="1"/>
</dbReference>
<keyword evidence="3 7" id="KW-0347">Helicase</keyword>
<gene>
    <name evidence="7" type="ORF">NNC55_09605</name>
</gene>
<dbReference type="Proteomes" id="UP001204486">
    <property type="component" value="Unassembled WGS sequence"/>
</dbReference>
<organism evidence="7 8">
    <name type="scientific">Segatella copri</name>
    <dbReference type="NCBI Taxonomy" id="165179"/>
    <lineage>
        <taxon>Bacteria</taxon>
        <taxon>Pseudomonadati</taxon>
        <taxon>Bacteroidota</taxon>
        <taxon>Bacteroidia</taxon>
        <taxon>Bacteroidales</taxon>
        <taxon>Prevotellaceae</taxon>
        <taxon>Segatella</taxon>
    </lineage>
</organism>
<evidence type="ECO:0000259" key="5">
    <source>
        <dbReference type="PROSITE" id="PS51192"/>
    </source>
</evidence>
<dbReference type="InterPro" id="IPR050474">
    <property type="entry name" value="Hel308_SKI2-like"/>
</dbReference>
<dbReference type="Gene3D" id="3.40.50.300">
    <property type="entry name" value="P-loop containing nucleotide triphosphate hydrolases"/>
    <property type="match status" value="2"/>
</dbReference>
<dbReference type="PROSITE" id="PS51194">
    <property type="entry name" value="HELICASE_CTER"/>
    <property type="match status" value="1"/>
</dbReference>
<keyword evidence="1" id="KW-0547">Nucleotide-binding</keyword>
<dbReference type="PROSITE" id="PS51192">
    <property type="entry name" value="HELICASE_ATP_BIND_1"/>
    <property type="match status" value="1"/>
</dbReference>
<evidence type="ECO:0000256" key="1">
    <source>
        <dbReference type="ARBA" id="ARBA00022741"/>
    </source>
</evidence>
<reference evidence="7" key="1">
    <citation type="submission" date="2022-07" db="EMBL/GenBank/DDBJ databases">
        <title>Prevotella copri.</title>
        <authorList>
            <person name="Yang C."/>
        </authorList>
    </citation>
    <scope>NUCLEOTIDE SEQUENCE</scope>
    <source>
        <strain evidence="7">HF1476</strain>
    </source>
</reference>
<dbReference type="RefSeq" id="WP_254974320.1">
    <property type="nucleotide sequence ID" value="NZ_JANDWK010000021.1"/>
</dbReference>
<sequence>MISKEALDNKYKALENSRRVQLTISKATALFMFKSTHEPAKNYANLSVDNDSINHIGIEYIDLGCRYFALEDYSSSSACFTKGAECLETIHSLKENELSYSNYYGLLASLAFYAGFQYSRSFVLIKKFEEETPIASLLSLFLKRNFMELTDKAEEMAISQGYNDNQLSKADDVEESCGKVFEISIAKSLYSIIQYFYTGEDSLIDTAKEKLNALLDIAKLENLVDLWWVVRLILIIVDGFTQSSLWNMLGGYMNLKEDNSLARQYVLSLIYKQVPVTELFLSQRAVLPQLFSIGQSGVIVSIPTSSGKTRIAEMAILNAIIGNPEGKILYIAPFRSLAYEIENSLGDLFAAAKIRVSHLYGGSLFTSLDVEEISEANIVIATPEKVKAIFRCQQDFFKELSLVIMDEGHLLGGDPRQVGNEIFYEELRNFLKKFECKYLLLSAVLPNTDDLAKWLTDTANNTYHTDWRPSKQICGILNWNGVSVSMDWYKGNVKSSFNRNFVVRHELPRKPRERTTHYYPKDKVEAIVETARKLESFGSTLIYVPIKKSCLTYAEAYAKSLEAGQSYSFKNELERRIFELVCKETYSIPAIYDYATKGIFYHNADLFTDVRLTLEKLMQSEHPRVIIATSTLSQGVNLGVSTVILSSVFKARKLISNRDFWNLAGRAGRAFVDEEGKILIAFEYDQKQKKWQNERRKNNIIKEYFENSNLDSVTSGLLEIISIIHNIADETGTTFDNLLELIADNKPLPTIDNATDVESLMSELDDCLLSMHGSYSEDKMSLNWIEDIFTKSLAYIQASKGTIENVTSDNVISFVKSRVAGILKRIEGCDNWEYLIQSGLPLQKSIDLDSIFVDIVKLVIDYRLSDKTIEDKVLLLKNIETLISNQPNFNDKYIGLERIDEIREKWLKGTPLCEINPSDKDEIAAIQNYYSYELPWFLNGMASMIRADEEYDEDMANVLSELALLVETGLPNKRAVKIYRSGIRSRACATEFSEHMSGIFFGEYYPSSLVKSEIIKLSPSWNNLSERGKAWVEILKAERNIKQANIIKPISSFSIKDDEYGLAMFKVRIINGDKFFISLDLDKVVAMKPSKRDFSQVEHLKGIYFKHNSESDEYDMLVLNPYINVK</sequence>
<dbReference type="InterPro" id="IPR014001">
    <property type="entry name" value="Helicase_ATP-bd"/>
</dbReference>
<dbReference type="AlphaFoldDB" id="A0AAW5IW61"/>
<dbReference type="PANTHER" id="PTHR47961">
    <property type="entry name" value="DNA POLYMERASE THETA, PUTATIVE (AFU_ORTHOLOGUE AFUA_1G05260)-RELATED"/>
    <property type="match status" value="1"/>
</dbReference>
<dbReference type="InterPro" id="IPR011545">
    <property type="entry name" value="DEAD/DEAH_box_helicase_dom"/>
</dbReference>
<dbReference type="InterPro" id="IPR027417">
    <property type="entry name" value="P-loop_NTPase"/>
</dbReference>
<feature type="domain" description="Helicase ATP-binding" evidence="5">
    <location>
        <begin position="289"/>
        <end position="463"/>
    </location>
</feature>
<feature type="domain" description="Helicase C-terminal" evidence="6">
    <location>
        <begin position="523"/>
        <end position="721"/>
    </location>
</feature>
<accession>A0AAW5IW61</accession>
<evidence type="ECO:0000259" key="6">
    <source>
        <dbReference type="PROSITE" id="PS51194"/>
    </source>
</evidence>
<dbReference type="PANTHER" id="PTHR47961:SF6">
    <property type="entry name" value="DNA-DIRECTED DNA POLYMERASE"/>
    <property type="match status" value="1"/>
</dbReference>
<protein>
    <submittedName>
        <fullName evidence="7">DEAD/DEAH box helicase</fullName>
    </submittedName>
</protein>
<dbReference type="GO" id="GO:0003676">
    <property type="term" value="F:nucleic acid binding"/>
    <property type="evidence" value="ECO:0007669"/>
    <property type="project" value="InterPro"/>
</dbReference>
<evidence type="ECO:0000256" key="2">
    <source>
        <dbReference type="ARBA" id="ARBA00022801"/>
    </source>
</evidence>
<evidence type="ECO:0000256" key="3">
    <source>
        <dbReference type="ARBA" id="ARBA00022806"/>
    </source>
</evidence>
<dbReference type="InterPro" id="IPR001650">
    <property type="entry name" value="Helicase_C-like"/>
</dbReference>
<evidence type="ECO:0000313" key="7">
    <source>
        <dbReference type="EMBL" id="MCP9600208.1"/>
    </source>
</evidence>
<keyword evidence="4" id="KW-0067">ATP-binding</keyword>
<dbReference type="EMBL" id="JANDWN010000023">
    <property type="protein sequence ID" value="MCP9600208.1"/>
    <property type="molecule type" value="Genomic_DNA"/>
</dbReference>
<evidence type="ECO:0000313" key="8">
    <source>
        <dbReference type="Proteomes" id="UP001204486"/>
    </source>
</evidence>
<dbReference type="CDD" id="cd17921">
    <property type="entry name" value="DEXHc_Ski2"/>
    <property type="match status" value="1"/>
</dbReference>
<name>A0AAW5IW61_9BACT</name>
<dbReference type="SMART" id="SM00490">
    <property type="entry name" value="HELICc"/>
    <property type="match status" value="1"/>
</dbReference>
<dbReference type="GO" id="GO:0005524">
    <property type="term" value="F:ATP binding"/>
    <property type="evidence" value="ECO:0007669"/>
    <property type="project" value="UniProtKB-KW"/>
</dbReference>
<dbReference type="Pfam" id="PF00270">
    <property type="entry name" value="DEAD"/>
    <property type="match status" value="1"/>
</dbReference>